<protein>
    <submittedName>
        <fullName evidence="10">Uncharacterized protein</fullName>
    </submittedName>
</protein>
<evidence type="ECO:0000313" key="11">
    <source>
        <dbReference type="Proteomes" id="UP000822688"/>
    </source>
</evidence>
<dbReference type="InterPro" id="IPR056516">
    <property type="entry name" value="INTS7_N"/>
</dbReference>
<dbReference type="Gene3D" id="1.25.10.10">
    <property type="entry name" value="Leucine-rich Repeat Variant"/>
    <property type="match status" value="1"/>
</dbReference>
<dbReference type="Proteomes" id="UP000822688">
    <property type="component" value="Chromosome 8"/>
</dbReference>
<evidence type="ECO:0000313" key="10">
    <source>
        <dbReference type="EMBL" id="KAG0564998.1"/>
    </source>
</evidence>
<feature type="domain" description="Integrator complex subunit 7 N-terminal" evidence="8">
    <location>
        <begin position="84"/>
        <end position="367"/>
    </location>
</feature>
<keyword evidence="4" id="KW-0963">Cytoplasm</keyword>
<evidence type="ECO:0000256" key="1">
    <source>
        <dbReference type="ARBA" id="ARBA00004123"/>
    </source>
</evidence>
<dbReference type="Pfam" id="PF22966">
    <property type="entry name" value="INTS7_C_plants"/>
    <property type="match status" value="1"/>
</dbReference>
<evidence type="ECO:0000256" key="6">
    <source>
        <dbReference type="SAM" id="MobiDB-lite"/>
    </source>
</evidence>
<dbReference type="Pfam" id="PF24436">
    <property type="entry name" value="INTS7_N"/>
    <property type="match status" value="1"/>
</dbReference>
<feature type="region of interest" description="Disordered" evidence="6">
    <location>
        <begin position="722"/>
        <end position="749"/>
    </location>
</feature>
<dbReference type="SUPFAM" id="SSF48371">
    <property type="entry name" value="ARM repeat"/>
    <property type="match status" value="1"/>
</dbReference>
<feature type="domain" description="Integrator complex subunit 7 helical bundle" evidence="9">
    <location>
        <begin position="682"/>
        <end position="726"/>
    </location>
</feature>
<evidence type="ECO:0000259" key="9">
    <source>
        <dbReference type="Pfam" id="PF24437"/>
    </source>
</evidence>
<evidence type="ECO:0000259" key="7">
    <source>
        <dbReference type="Pfam" id="PF22966"/>
    </source>
</evidence>
<reference evidence="10" key="1">
    <citation type="submission" date="2020-06" db="EMBL/GenBank/DDBJ databases">
        <title>WGS assembly of Ceratodon purpureus strain R40.</title>
        <authorList>
            <person name="Carey S.B."/>
            <person name="Jenkins J."/>
            <person name="Shu S."/>
            <person name="Lovell J.T."/>
            <person name="Sreedasyam A."/>
            <person name="Maumus F."/>
            <person name="Tiley G.P."/>
            <person name="Fernandez-Pozo N."/>
            <person name="Barry K."/>
            <person name="Chen C."/>
            <person name="Wang M."/>
            <person name="Lipzen A."/>
            <person name="Daum C."/>
            <person name="Saski C.A."/>
            <person name="Payton A.C."/>
            <person name="Mcbreen J.C."/>
            <person name="Conrad R.E."/>
            <person name="Kollar L.M."/>
            <person name="Olsson S."/>
            <person name="Huttunen S."/>
            <person name="Landis J.B."/>
            <person name="Wickett N.J."/>
            <person name="Johnson M.G."/>
            <person name="Rensing S.A."/>
            <person name="Grimwood J."/>
            <person name="Schmutz J."/>
            <person name="Mcdaniel S.F."/>
        </authorList>
    </citation>
    <scope>NUCLEOTIDE SEQUENCE</scope>
    <source>
        <strain evidence="10">R40</strain>
    </source>
</reference>
<dbReference type="AlphaFoldDB" id="A0A8T0H4E0"/>
<keyword evidence="11" id="KW-1185">Reference proteome</keyword>
<keyword evidence="5" id="KW-0539">Nucleus</keyword>
<evidence type="ECO:0000256" key="3">
    <source>
        <dbReference type="ARBA" id="ARBA00008565"/>
    </source>
</evidence>
<dbReference type="InterPro" id="IPR033060">
    <property type="entry name" value="INTS7"/>
</dbReference>
<dbReference type="InterPro" id="IPR055195">
    <property type="entry name" value="INTS7_C_plant"/>
</dbReference>
<evidence type="ECO:0000256" key="2">
    <source>
        <dbReference type="ARBA" id="ARBA00004496"/>
    </source>
</evidence>
<dbReference type="GO" id="GO:0034472">
    <property type="term" value="P:snRNA 3'-end processing"/>
    <property type="evidence" value="ECO:0007669"/>
    <property type="project" value="TreeGrafter"/>
</dbReference>
<dbReference type="InterPro" id="IPR016024">
    <property type="entry name" value="ARM-type_fold"/>
</dbReference>
<dbReference type="EMBL" id="CM026429">
    <property type="protein sequence ID" value="KAG0564998.1"/>
    <property type="molecule type" value="Genomic_DNA"/>
</dbReference>
<comment type="subcellular location">
    <subcellularLocation>
        <location evidence="2">Cytoplasm</location>
    </subcellularLocation>
    <subcellularLocation>
        <location evidence="1">Nucleus</location>
    </subcellularLocation>
</comment>
<evidence type="ECO:0000256" key="5">
    <source>
        <dbReference type="ARBA" id="ARBA00023242"/>
    </source>
</evidence>
<name>A0A8T0H4E0_CERPU</name>
<dbReference type="GO" id="GO:0005737">
    <property type="term" value="C:cytoplasm"/>
    <property type="evidence" value="ECO:0007669"/>
    <property type="project" value="UniProtKB-SubCell"/>
</dbReference>
<dbReference type="GO" id="GO:0032039">
    <property type="term" value="C:integrator complex"/>
    <property type="evidence" value="ECO:0007669"/>
    <property type="project" value="InterPro"/>
</dbReference>
<dbReference type="PANTHER" id="PTHR13322">
    <property type="entry name" value="C1ORF73 PROTEIN"/>
    <property type="match status" value="1"/>
</dbReference>
<comment type="caution">
    <text evidence="10">The sequence shown here is derived from an EMBL/GenBank/DDBJ whole genome shotgun (WGS) entry which is preliminary data.</text>
</comment>
<evidence type="ECO:0000259" key="8">
    <source>
        <dbReference type="Pfam" id="PF24436"/>
    </source>
</evidence>
<organism evidence="10 11">
    <name type="scientific">Ceratodon purpureus</name>
    <name type="common">Fire moss</name>
    <name type="synonym">Dicranum purpureum</name>
    <dbReference type="NCBI Taxonomy" id="3225"/>
    <lineage>
        <taxon>Eukaryota</taxon>
        <taxon>Viridiplantae</taxon>
        <taxon>Streptophyta</taxon>
        <taxon>Embryophyta</taxon>
        <taxon>Bryophyta</taxon>
        <taxon>Bryophytina</taxon>
        <taxon>Bryopsida</taxon>
        <taxon>Dicranidae</taxon>
        <taxon>Pseudoditrichales</taxon>
        <taxon>Ditrichaceae</taxon>
        <taxon>Ceratodon</taxon>
    </lineage>
</organism>
<feature type="domain" description="Integrator complex subunit 7-like C-terminal" evidence="7">
    <location>
        <begin position="1063"/>
        <end position="1253"/>
    </location>
</feature>
<comment type="similarity">
    <text evidence="3">Belongs to the Integrator subunit 7 family.</text>
</comment>
<dbReference type="PANTHER" id="PTHR13322:SF2">
    <property type="entry name" value="INTEGRATOR COMPLEX SUBUNIT 7"/>
    <property type="match status" value="1"/>
</dbReference>
<proteinExistence type="inferred from homology"/>
<accession>A0A8T0H4E0</accession>
<dbReference type="InterPro" id="IPR011989">
    <property type="entry name" value="ARM-like"/>
</dbReference>
<sequence length="1268" mass="137779">MGEQLGAAGVPGAPSANGLPDIAAAKALVWNVELERGLRLTRPSAPIEAILKTGPRMLWWNEEPISSVETAALYKLVDGQDKTFANAMLQRLADSFRTGNNFIRLCIVKAFLLVSKSSGRRGRGGTGLFKKERIANHQEVLKRVKTVMDSGDVVARALALRMLGCLGEIAADSVDVHRLVIEALESPHYKEVDAALFATGCLCELSSNYAQVAFEKVVDMANAMGSSPATKLAAIRVFSKFGVSPHLSLAAHEEGESLLLRLPTTDIVSAMLTTLTALALKSTVTSERQVELLFAYVSSDPRATVRAVALQCLSKLACQAVRIRVSNMWNFSVLLSVAEDSVAAPALRVLAFEVLHKLSDHFVRVVAKAELYRLLLTVESNFLSYAWPLRQAALECLGSFGCNLAMLKLPEGSGRPDAEEFTKVGFEREGQLYEGNATSMQESNWYQSHRSFAARVGLLLCDQLALEGALAMGVRNKVTGEELREVEKGFDPDRLLFITGLVARLMQNCPEIAPMISDSLFLLIKAVTQKYVEGVRSLMGKKEAAAPMDLDSKESTEPEVALEGNEVVSTRLETELEFVLTLCHCVYVGASGMDLTSASSTLLKLLDLTTQVSGDNSACHILRATLPALLRVWSLSGRRSNDRISIEGLITKCIDQLREIGEVWPAYKVASEAAAYGFWLPACALFEALVKKVHSEGCYLWLLGLSHVAKAEAILRSSDNKKEHSRISGREVPASTAGDEEIPSTSTSGMEMDVETGYIDTTVLEQLDQGNNLAFTYGKAAARAIPLLRQVGSILAAGVCSERTFEFQRWLISIRLRIVQSVADLLQILRLVLSSYSLPEATTPAVDMNMDCSIPAFGSPGGEASVNTVSDGVYDRQILSTFRSAKERASGICTQLIQLSKELDLLGLSFLGLDEESLERLREASVSCSLLAFCTDAVFLVVLPSSENLKDDSAVRNLYLRLRHVNGLQGIDLLQSWVEAKNETDGSLMGGCCPNSAVVRVCDWAIKIISKLERGTSVLKQQNSFQDVRVEALHFLQLLIGECSQLPCPIPRYFFCTSPRAAVELFVAQTGREELSELCVKQGSSLVLSICAQLTNEPVRNSSKISSLFCVLTFQGVESTSLVEEDLYADWKLGWHEGQASNQSLVDFSLVEKLVQRAKCVDAKDAVELEEGLVSLSTAKDDTCSSMSGKGSAKRAGASGRSFAIFTMDKKGKGFSSCNLDVSAFPSGQYQLSFDCVGMDAKNKPWVLLPSRILPSETLKISPSGASA</sequence>
<dbReference type="InterPro" id="IPR056517">
    <property type="entry name" value="INTS7_HB"/>
</dbReference>
<gene>
    <name evidence="10" type="ORF">KC19_8G155500</name>
</gene>
<dbReference type="Pfam" id="PF24437">
    <property type="entry name" value="INTS7_HB"/>
    <property type="match status" value="1"/>
</dbReference>
<evidence type="ECO:0000256" key="4">
    <source>
        <dbReference type="ARBA" id="ARBA00022490"/>
    </source>
</evidence>